<organism evidence="3 4">
    <name type="scientific">Marimonas arenosa</name>
    <dbReference type="NCBI Taxonomy" id="1795305"/>
    <lineage>
        <taxon>Bacteria</taxon>
        <taxon>Pseudomonadati</taxon>
        <taxon>Pseudomonadota</taxon>
        <taxon>Alphaproteobacteria</taxon>
        <taxon>Rhodobacterales</taxon>
        <taxon>Paracoccaceae</taxon>
        <taxon>Marimonas</taxon>
    </lineage>
</organism>
<feature type="compositionally biased region" description="Polar residues" evidence="1">
    <location>
        <begin position="1"/>
        <end position="11"/>
    </location>
</feature>
<dbReference type="Proteomes" id="UP001226762">
    <property type="component" value="Unassembled WGS sequence"/>
</dbReference>
<feature type="domain" description="Putative DNA-binding" evidence="2">
    <location>
        <begin position="8"/>
        <end position="98"/>
    </location>
</feature>
<dbReference type="Pfam" id="PF09836">
    <property type="entry name" value="DUF2063"/>
    <property type="match status" value="1"/>
</dbReference>
<dbReference type="RefSeq" id="WP_306734494.1">
    <property type="nucleotide sequence ID" value="NZ_JANHAX010000001.1"/>
</dbReference>
<feature type="region of interest" description="Disordered" evidence="1">
    <location>
        <begin position="1"/>
        <end position="33"/>
    </location>
</feature>
<gene>
    <name evidence="3" type="ORF">NO357_04935</name>
</gene>
<evidence type="ECO:0000313" key="4">
    <source>
        <dbReference type="Proteomes" id="UP001226762"/>
    </source>
</evidence>
<reference evidence="3" key="2">
    <citation type="submission" date="2023-02" db="EMBL/GenBank/DDBJ databases">
        <title>'Rhodoalgimonas zhirmunskyi' gen. nov., isolated from a red alga.</title>
        <authorList>
            <person name="Nedashkovskaya O.I."/>
            <person name="Otstavnykh N.Y."/>
            <person name="Bystritskaya E.P."/>
            <person name="Balabanova L.A."/>
            <person name="Isaeva M.P."/>
        </authorList>
    </citation>
    <scope>NUCLEOTIDE SEQUENCE</scope>
    <source>
        <strain evidence="3">KCTC 52189</strain>
    </source>
</reference>
<evidence type="ECO:0000259" key="2">
    <source>
        <dbReference type="Pfam" id="PF09836"/>
    </source>
</evidence>
<name>A0AAE3WB39_9RHOB</name>
<dbReference type="InterPro" id="IPR018640">
    <property type="entry name" value="DUF2063"/>
</dbReference>
<dbReference type="Gene3D" id="1.10.150.690">
    <property type="entry name" value="DUF2063"/>
    <property type="match status" value="1"/>
</dbReference>
<proteinExistence type="predicted"/>
<keyword evidence="3" id="KW-0238">DNA-binding</keyword>
<dbReference type="InterPro" id="IPR044922">
    <property type="entry name" value="DUF2063_N_sf"/>
</dbReference>
<keyword evidence="4" id="KW-1185">Reference proteome</keyword>
<dbReference type="GO" id="GO:0003677">
    <property type="term" value="F:DNA binding"/>
    <property type="evidence" value="ECO:0007669"/>
    <property type="project" value="UniProtKB-KW"/>
</dbReference>
<evidence type="ECO:0000313" key="3">
    <source>
        <dbReference type="EMBL" id="MDQ2089243.1"/>
    </source>
</evidence>
<protein>
    <submittedName>
        <fullName evidence="3">DNA-binding domain-containing protein</fullName>
    </submittedName>
</protein>
<evidence type="ECO:0000256" key="1">
    <source>
        <dbReference type="SAM" id="MobiDB-lite"/>
    </source>
</evidence>
<dbReference type="EMBL" id="JANHAX010000001">
    <property type="protein sequence ID" value="MDQ2089243.1"/>
    <property type="molecule type" value="Genomic_DNA"/>
</dbReference>
<reference evidence="3" key="1">
    <citation type="submission" date="2022-07" db="EMBL/GenBank/DDBJ databases">
        <authorList>
            <person name="Otstavnykh N."/>
            <person name="Isaeva M."/>
            <person name="Bystritskaya E."/>
        </authorList>
    </citation>
    <scope>NUCLEOTIDE SEQUENCE</scope>
    <source>
        <strain evidence="3">KCTC 52189</strain>
    </source>
</reference>
<accession>A0AAE3WB39</accession>
<dbReference type="AlphaFoldDB" id="A0AAE3WB39"/>
<comment type="caution">
    <text evidence="3">The sequence shown here is derived from an EMBL/GenBank/DDBJ whole genome shotgun (WGS) entry which is preliminary data.</text>
</comment>
<sequence length="256" mass="27134">MSAPTSRQTQFRAAILDPDRPAPPGLTDGRGAPAGRRFSVYRNNVVVSLTEALEKAFPTVRKLIGAENFATVAGLYLRAHPPTSPILSRYGAGFPDFLGAFEPLGHLGYLPDTARLDRALVDSYHAADSAPLDPGRLGALAPDDLLRLHLGFAPAVRLLRSPWPIHGIWRFNNEENAPQPPHTAQDVLITRPAYDPVPRLLPPGGAALIAALSAGKSLGDALDAATGEAADFDLSPLLTRLLQDNALSGAQVKAPA</sequence>